<dbReference type="CDD" id="cd14348">
    <property type="entry name" value="UBA_p47"/>
    <property type="match status" value="1"/>
</dbReference>
<evidence type="ECO:0000313" key="1">
    <source>
        <dbReference type="EMBL" id="RJE16595.1"/>
    </source>
</evidence>
<dbReference type="SUPFAM" id="SSF46934">
    <property type="entry name" value="UBA-like"/>
    <property type="match status" value="1"/>
</dbReference>
<sequence>MANPDPAEQNALIAQFTAIVGTSSRQAHQFLAANDWELEAAVSNYYAAQEDHTETMPTNQTMSMKRIQTPRIKLNPNLHILHLARVGD</sequence>
<dbReference type="Gene3D" id="1.10.8.10">
    <property type="entry name" value="DNA helicase RuvA subunit, C-terminal domain"/>
    <property type="match status" value="1"/>
</dbReference>
<dbReference type="AlphaFoldDB" id="A0A3A2ZF56"/>
<keyword evidence="2" id="KW-1185">Reference proteome</keyword>
<protein>
    <submittedName>
        <fullName evidence="1">Uncharacterized protein</fullName>
    </submittedName>
</protein>
<dbReference type="InterPro" id="IPR009060">
    <property type="entry name" value="UBA-like_sf"/>
</dbReference>
<dbReference type="Pfam" id="PF14555">
    <property type="entry name" value="UBA_4"/>
    <property type="match status" value="1"/>
</dbReference>
<dbReference type="EMBL" id="MVGC01003720">
    <property type="protein sequence ID" value="RJE16595.1"/>
    <property type="molecule type" value="Genomic_DNA"/>
</dbReference>
<accession>A0A3A2ZF56</accession>
<reference evidence="2" key="1">
    <citation type="submission" date="2017-02" db="EMBL/GenBank/DDBJ databases">
        <authorList>
            <person name="Tafer H."/>
            <person name="Lopandic K."/>
        </authorList>
    </citation>
    <scope>NUCLEOTIDE SEQUENCE [LARGE SCALE GENOMIC DNA]</scope>
    <source>
        <strain evidence="2">CBS 366.77</strain>
    </source>
</reference>
<comment type="caution">
    <text evidence="1">The sequence shown here is derived from an EMBL/GenBank/DDBJ whole genome shotgun (WGS) entry which is preliminary data.</text>
</comment>
<gene>
    <name evidence="1" type="ORF">PHISCL_11068</name>
</gene>
<dbReference type="Proteomes" id="UP000266188">
    <property type="component" value="Unassembled WGS sequence"/>
</dbReference>
<evidence type="ECO:0000313" key="2">
    <source>
        <dbReference type="Proteomes" id="UP000266188"/>
    </source>
</evidence>
<dbReference type="STRING" id="2070753.A0A3A2ZF56"/>
<proteinExistence type="predicted"/>
<organism evidence="1 2">
    <name type="scientific">Aspergillus sclerotialis</name>
    <dbReference type="NCBI Taxonomy" id="2070753"/>
    <lineage>
        <taxon>Eukaryota</taxon>
        <taxon>Fungi</taxon>
        <taxon>Dikarya</taxon>
        <taxon>Ascomycota</taxon>
        <taxon>Pezizomycotina</taxon>
        <taxon>Eurotiomycetes</taxon>
        <taxon>Eurotiomycetidae</taxon>
        <taxon>Eurotiales</taxon>
        <taxon>Aspergillaceae</taxon>
        <taxon>Aspergillus</taxon>
        <taxon>Aspergillus subgen. Polypaecilum</taxon>
    </lineage>
</organism>
<dbReference type="OrthoDB" id="25887at2759"/>
<name>A0A3A2ZF56_9EURO</name>